<proteinExistence type="predicted"/>
<feature type="non-terminal residue" evidence="2">
    <location>
        <position position="1"/>
    </location>
</feature>
<feature type="compositionally biased region" description="Pro residues" evidence="1">
    <location>
        <begin position="24"/>
        <end position="52"/>
    </location>
</feature>
<evidence type="ECO:0000313" key="3">
    <source>
        <dbReference type="Proteomes" id="UP000276834"/>
    </source>
</evidence>
<organism evidence="2 3">
    <name type="scientific">Chloebia gouldiae</name>
    <name type="common">Gouldian finch</name>
    <name type="synonym">Erythrura gouldiae</name>
    <dbReference type="NCBI Taxonomy" id="44316"/>
    <lineage>
        <taxon>Eukaryota</taxon>
        <taxon>Metazoa</taxon>
        <taxon>Chordata</taxon>
        <taxon>Craniata</taxon>
        <taxon>Vertebrata</taxon>
        <taxon>Euteleostomi</taxon>
        <taxon>Archelosauria</taxon>
        <taxon>Archosauria</taxon>
        <taxon>Dinosauria</taxon>
        <taxon>Saurischia</taxon>
        <taxon>Theropoda</taxon>
        <taxon>Coelurosauria</taxon>
        <taxon>Aves</taxon>
        <taxon>Neognathae</taxon>
        <taxon>Neoaves</taxon>
        <taxon>Telluraves</taxon>
        <taxon>Australaves</taxon>
        <taxon>Passeriformes</taxon>
        <taxon>Passeroidea</taxon>
        <taxon>Passeridae</taxon>
        <taxon>Chloebia</taxon>
    </lineage>
</organism>
<dbReference type="Proteomes" id="UP000276834">
    <property type="component" value="Unassembled WGS sequence"/>
</dbReference>
<protein>
    <submittedName>
        <fullName evidence="2">Uncharacterized protein</fullName>
    </submittedName>
</protein>
<feature type="compositionally biased region" description="Low complexity" evidence="1">
    <location>
        <begin position="88"/>
        <end position="104"/>
    </location>
</feature>
<feature type="non-terminal residue" evidence="2">
    <location>
        <position position="398"/>
    </location>
</feature>
<feature type="region of interest" description="Disordered" evidence="1">
    <location>
        <begin position="230"/>
        <end position="264"/>
    </location>
</feature>
<accession>A0A3L8Q518</accession>
<keyword evidence="3" id="KW-1185">Reference proteome</keyword>
<dbReference type="EMBL" id="QUSF01007476">
    <property type="protein sequence ID" value="RLV62446.1"/>
    <property type="molecule type" value="Genomic_DNA"/>
</dbReference>
<evidence type="ECO:0000256" key="1">
    <source>
        <dbReference type="SAM" id="MobiDB-lite"/>
    </source>
</evidence>
<feature type="compositionally biased region" description="Basic and acidic residues" evidence="1">
    <location>
        <begin position="56"/>
        <end position="65"/>
    </location>
</feature>
<dbReference type="AlphaFoldDB" id="A0A3L8Q518"/>
<reference evidence="2 3" key="1">
    <citation type="journal article" date="2018" name="Proc. R. Soc. B">
        <title>A non-coding region near Follistatin controls head colour polymorphism in the Gouldian finch.</title>
        <authorList>
            <person name="Toomey M.B."/>
            <person name="Marques C.I."/>
            <person name="Andrade P."/>
            <person name="Araujo P.M."/>
            <person name="Sabatino S."/>
            <person name="Gazda M.A."/>
            <person name="Afonso S."/>
            <person name="Lopes R.J."/>
            <person name="Corbo J.C."/>
            <person name="Carneiro M."/>
        </authorList>
    </citation>
    <scope>NUCLEOTIDE SEQUENCE [LARGE SCALE GENOMIC DNA]</scope>
    <source>
        <strain evidence="2">Red01</strain>
        <tissue evidence="2">Muscle</tissue>
    </source>
</reference>
<sequence length="398" mass="40759">PALGSPPKPGPCLGHHLSSDPALGHPPSPDPALGHPPSPDPALGHPPSPDPAPHQARSDEEREAWLKTLQARGAAEPKKGAGPPPATPQAERPPCCRGAAAAAPCPDPQRLHGRSLRAAPASRDPQTSLLQRGAAAAAGNLCWRSLPPTRAPRGGRTHPHPPLAPGLLSAAAEPGAGGAGAAPESRVCPARLRQRPRPGRCPGIAGSCVVARLNDFNLGAFFTGNAGLSEDAPGPQDFPGCRRCPAPPEGKGRRDGLDAPSGKRAFPQLEDKAAQLERGVKGRPRAGSEMNLLALGRSLKGRSAAAASSAGSEGSLLRPLLKRTTSARSALRPPPSPLLAGKGNVMQKTKIYRYTPIGSPAGALPTLPLGFGLHNSRVHLQELLGPSAVPQSLSSTPN</sequence>
<feature type="compositionally biased region" description="Pro residues" evidence="1">
    <location>
        <begin position="1"/>
        <end position="10"/>
    </location>
</feature>
<comment type="caution">
    <text evidence="2">The sequence shown here is derived from an EMBL/GenBank/DDBJ whole genome shotgun (WGS) entry which is preliminary data.</text>
</comment>
<feature type="compositionally biased region" description="Low complexity" evidence="1">
    <location>
        <begin position="165"/>
        <end position="174"/>
    </location>
</feature>
<gene>
    <name evidence="2" type="ORF">DV515_00019309</name>
</gene>
<evidence type="ECO:0000313" key="2">
    <source>
        <dbReference type="EMBL" id="RLV62446.1"/>
    </source>
</evidence>
<feature type="region of interest" description="Disordered" evidence="1">
    <location>
        <begin position="1"/>
        <end position="187"/>
    </location>
</feature>
<name>A0A3L8Q518_CHLGU</name>